<feature type="transmembrane region" description="Helical" evidence="1">
    <location>
        <begin position="25"/>
        <end position="45"/>
    </location>
</feature>
<dbReference type="Proteomes" id="UP000027855">
    <property type="component" value="Unassembled WGS sequence"/>
</dbReference>
<keyword evidence="1" id="KW-1133">Transmembrane helix</keyword>
<comment type="caution">
    <text evidence="2">The sequence shown here is derived from an EMBL/GenBank/DDBJ whole genome shotgun (WGS) entry which is preliminary data.</text>
</comment>
<name>A0A074JIZ9_STRSL</name>
<evidence type="ECO:0000256" key="1">
    <source>
        <dbReference type="SAM" id="Phobius"/>
    </source>
</evidence>
<evidence type="ECO:0000313" key="2">
    <source>
        <dbReference type="EMBL" id="KEO45357.1"/>
    </source>
</evidence>
<dbReference type="RefSeq" id="WP_037601563.1">
    <property type="nucleotide sequence ID" value="NZ_JJMS01000003.1"/>
</dbReference>
<dbReference type="EMBL" id="JJMT01000011">
    <property type="protein sequence ID" value="KEO45357.1"/>
    <property type="molecule type" value="Genomic_DNA"/>
</dbReference>
<keyword evidence="1" id="KW-0812">Transmembrane</keyword>
<evidence type="ECO:0000313" key="3">
    <source>
        <dbReference type="Proteomes" id="UP000027855"/>
    </source>
</evidence>
<reference evidence="2 3" key="1">
    <citation type="submission" date="2014-04" db="EMBL/GenBank/DDBJ databases">
        <title>Variable characteristics of bacteriocin-producing Streptococcus salivarius strains isolated from Malaysian subjects.</title>
        <authorList>
            <person name="Philip K."/>
            <person name="Barbour A."/>
        </authorList>
    </citation>
    <scope>NUCLEOTIDE SEQUENCE [LARGE SCALE GENOMIC DNA]</scope>
    <source>
        <strain evidence="2 3">NU10</strain>
    </source>
</reference>
<keyword evidence="1" id="KW-0472">Membrane</keyword>
<feature type="transmembrane region" description="Helical" evidence="1">
    <location>
        <begin position="57"/>
        <end position="75"/>
    </location>
</feature>
<sequence>MNQEENQQQEGSWGLPRGLYNQVKYYGIPIMKAFIIVGSFVFPLQFRDLLFPRGQELKFLLNLICTMTLTIYWMIPTPSGTNNFWEFIHAHRRTKKRYYPIDKNCYPEVRDDGSKHRRYLMDKAVERLGRKYK</sequence>
<protein>
    <submittedName>
        <fullName evidence="2">Uncharacterized protein</fullName>
    </submittedName>
</protein>
<proteinExistence type="predicted"/>
<accession>A0A074JIZ9</accession>
<organism evidence="2 3">
    <name type="scientific">Streptococcus salivarius</name>
    <dbReference type="NCBI Taxonomy" id="1304"/>
    <lineage>
        <taxon>Bacteria</taxon>
        <taxon>Bacillati</taxon>
        <taxon>Bacillota</taxon>
        <taxon>Bacilli</taxon>
        <taxon>Lactobacillales</taxon>
        <taxon>Streptococcaceae</taxon>
        <taxon>Streptococcus</taxon>
    </lineage>
</organism>
<dbReference type="AlphaFoldDB" id="A0A074JIZ9"/>
<gene>
    <name evidence="2" type="ORF">DL07_01355</name>
</gene>